<evidence type="ECO:0000256" key="1">
    <source>
        <dbReference type="SAM" id="Phobius"/>
    </source>
</evidence>
<name>A0A1D8REU0_ENTCL</name>
<keyword evidence="1" id="KW-0812">Transmembrane</keyword>
<protein>
    <submittedName>
        <fullName evidence="2">Uncharacterized protein</fullName>
    </submittedName>
</protein>
<proteinExistence type="predicted"/>
<accession>A0A1D8REU0</accession>
<feature type="transmembrane region" description="Helical" evidence="1">
    <location>
        <begin position="30"/>
        <end position="52"/>
    </location>
</feature>
<sequence>MSIEFDPYSLVVSINNLNATLKEVDYFKDYILPIVSLIVSGIFGYIIAIRGYKWQECVQNERIKVDTINKTIMMFQDMQNNLVAIKATYSDGLSHHPLQRAGYMPFIICDETIMYCESERLVQVGLSDNTGSKAWKLLHKKNKCNIKATPWLQAPTIFTVVSNYNHLIVLLKTRNQLDLDVKSMLSEKYGSEYGMGMTEDKLYEALGRSLFVKYFDATELLILQVDNMIISINDFLTHYPNEVSLKVNKKYLSNYKVIVNYINETTPYISMLKRTPALDIKVMSSLVRMDTVEAMRKYRDYTTIQTN</sequence>
<organism evidence="2">
    <name type="scientific">Enterobacter cloacae</name>
    <dbReference type="NCBI Taxonomy" id="550"/>
    <lineage>
        <taxon>Bacteria</taxon>
        <taxon>Pseudomonadati</taxon>
        <taxon>Pseudomonadota</taxon>
        <taxon>Gammaproteobacteria</taxon>
        <taxon>Enterobacterales</taxon>
        <taxon>Enterobacteriaceae</taxon>
        <taxon>Enterobacter</taxon>
        <taxon>Enterobacter cloacae complex</taxon>
    </lineage>
</organism>
<evidence type="ECO:0000313" key="2">
    <source>
        <dbReference type="EMBL" id="AOW71430.1"/>
    </source>
</evidence>
<dbReference type="EMBL" id="KU870983">
    <property type="protein sequence ID" value="AOW71430.1"/>
    <property type="molecule type" value="Genomic_DNA"/>
</dbReference>
<keyword evidence="1" id="KW-1133">Transmembrane helix</keyword>
<dbReference type="AlphaFoldDB" id="A0A1D8REU0"/>
<reference evidence="2" key="1">
    <citation type="journal article" date="2017" name="Antimicrob. Agents Chemother.">
        <title>Enterobacter cloacae Complex Isolates Harboring blaNMC-A or blaIMI-Type Class A Carbapenemase Genes on Novel Chromosomal Integrative Elements and Plasmids.</title>
        <authorList>
            <person name="Boyd D.A."/>
            <person name="Mataseje L.F."/>
            <person name="Davidson R."/>
            <person name="Delport J.A."/>
            <person name="Fuller J."/>
            <person name="Hoang L."/>
            <person name="Lefebvre B."/>
            <person name="Levett P.N."/>
            <person name="Roscoe D.L."/>
            <person name="Willey B.M."/>
            <person name="Mulvey M.R."/>
        </authorList>
    </citation>
    <scope>NUCLEOTIDE SEQUENCE</scope>
    <source>
        <strain evidence="2">N15-1378</strain>
    </source>
</reference>
<keyword evidence="1" id="KW-0472">Membrane</keyword>